<comment type="caution">
    <text evidence="1">The sequence shown here is derived from an EMBL/GenBank/DDBJ whole genome shotgun (WGS) entry which is preliminary data.</text>
</comment>
<accession>A0A1J8QP66</accession>
<dbReference type="OrthoDB" id="2660621at2759"/>
<evidence type="ECO:0000313" key="2">
    <source>
        <dbReference type="Proteomes" id="UP000183567"/>
    </source>
</evidence>
<reference evidence="1 2" key="1">
    <citation type="submission" date="2016-03" db="EMBL/GenBank/DDBJ databases">
        <title>Comparative genomics of the ectomycorrhizal sister species Rhizopogon vinicolor and Rhizopogon vesiculosus (Basidiomycota: Boletales) reveals a divergence of the mating type B locus.</title>
        <authorList>
            <person name="Mujic A.B."/>
            <person name="Kuo A."/>
            <person name="Tritt A."/>
            <person name="Lipzen A."/>
            <person name="Chen C."/>
            <person name="Johnson J."/>
            <person name="Sharma A."/>
            <person name="Barry K."/>
            <person name="Grigoriev I.V."/>
            <person name="Spatafora J.W."/>
        </authorList>
    </citation>
    <scope>NUCLEOTIDE SEQUENCE [LARGE SCALE GENOMIC DNA]</scope>
    <source>
        <strain evidence="1 2">AM-OR11-056</strain>
    </source>
</reference>
<dbReference type="SUPFAM" id="SSF50370">
    <property type="entry name" value="Ricin B-like lectins"/>
    <property type="match status" value="1"/>
</dbReference>
<protein>
    <submittedName>
        <fullName evidence="1">Uncharacterized protein</fullName>
    </submittedName>
</protein>
<name>A0A1J8QP66_9AGAM</name>
<sequence length="160" mass="16983">MSFPIPTGSYVVMNAMTHTYLNLLTFNPVPGAIVCSVGNRLGNDIVRLPHTHRKPSLISQWNVATTESTGLTIQSFGTGAFVSYEDYAGVVTSDSIYSWTLEQNNAVPYAWNIVDNSTGAALAVEGNSTANGAPVIIAVETSGASQAWFFIAKVPIPGTN</sequence>
<organism evidence="1 2">
    <name type="scientific">Rhizopogon vesiculosus</name>
    <dbReference type="NCBI Taxonomy" id="180088"/>
    <lineage>
        <taxon>Eukaryota</taxon>
        <taxon>Fungi</taxon>
        <taxon>Dikarya</taxon>
        <taxon>Basidiomycota</taxon>
        <taxon>Agaricomycotina</taxon>
        <taxon>Agaricomycetes</taxon>
        <taxon>Agaricomycetidae</taxon>
        <taxon>Boletales</taxon>
        <taxon>Suillineae</taxon>
        <taxon>Rhizopogonaceae</taxon>
        <taxon>Rhizopogon</taxon>
    </lineage>
</organism>
<dbReference type="Proteomes" id="UP000183567">
    <property type="component" value="Unassembled WGS sequence"/>
</dbReference>
<dbReference type="Gene3D" id="2.80.10.50">
    <property type="match status" value="1"/>
</dbReference>
<dbReference type="PROSITE" id="PS50231">
    <property type="entry name" value="RICIN_B_LECTIN"/>
    <property type="match status" value="1"/>
</dbReference>
<proteinExistence type="predicted"/>
<dbReference type="InterPro" id="IPR035992">
    <property type="entry name" value="Ricin_B-like_lectins"/>
</dbReference>
<dbReference type="AlphaFoldDB" id="A0A1J8QP66"/>
<dbReference type="EMBL" id="LVVM01004108">
    <property type="protein sequence ID" value="OJA13548.1"/>
    <property type="molecule type" value="Genomic_DNA"/>
</dbReference>
<gene>
    <name evidence="1" type="ORF">AZE42_07325</name>
</gene>
<keyword evidence="2" id="KW-1185">Reference proteome</keyword>
<evidence type="ECO:0000313" key="1">
    <source>
        <dbReference type="EMBL" id="OJA13548.1"/>
    </source>
</evidence>